<dbReference type="RefSeq" id="WP_191750176.1">
    <property type="nucleotide sequence ID" value="NZ_JACSQZ010000032.1"/>
</dbReference>
<gene>
    <name evidence="1" type="ORF">H9660_09665</name>
</gene>
<dbReference type="EMBL" id="JACSQZ010000032">
    <property type="protein sequence ID" value="MBD7915415.1"/>
    <property type="molecule type" value="Genomic_DNA"/>
</dbReference>
<evidence type="ECO:0000313" key="2">
    <source>
        <dbReference type="Proteomes" id="UP000640335"/>
    </source>
</evidence>
<dbReference type="InterPro" id="IPR025354">
    <property type="entry name" value="DUF4258"/>
</dbReference>
<dbReference type="Proteomes" id="UP000640335">
    <property type="component" value="Unassembled WGS sequence"/>
</dbReference>
<dbReference type="Pfam" id="PF14076">
    <property type="entry name" value="DUF4258"/>
    <property type="match status" value="1"/>
</dbReference>
<name>A0ABR8Q4T0_9CLOT</name>
<keyword evidence="2" id="KW-1185">Reference proteome</keyword>
<organism evidence="1 2">
    <name type="scientific">Clostridium gallinarum</name>
    <dbReference type="NCBI Taxonomy" id="2762246"/>
    <lineage>
        <taxon>Bacteria</taxon>
        <taxon>Bacillati</taxon>
        <taxon>Bacillota</taxon>
        <taxon>Clostridia</taxon>
        <taxon>Eubacteriales</taxon>
        <taxon>Clostridiaceae</taxon>
        <taxon>Clostridium</taxon>
    </lineage>
</organism>
<accession>A0ABR8Q4T0</accession>
<protein>
    <submittedName>
        <fullName evidence="1">DUF4258 domain-containing protein</fullName>
    </submittedName>
</protein>
<proteinExistence type="predicted"/>
<comment type="caution">
    <text evidence="1">The sequence shown here is derived from an EMBL/GenBank/DDBJ whole genome shotgun (WGS) entry which is preliminary data.</text>
</comment>
<reference evidence="1 2" key="1">
    <citation type="submission" date="2020-08" db="EMBL/GenBank/DDBJ databases">
        <title>A Genomic Blueprint of the Chicken Gut Microbiome.</title>
        <authorList>
            <person name="Gilroy R."/>
            <person name="Ravi A."/>
            <person name="Getino M."/>
            <person name="Pursley I."/>
            <person name="Horton D.L."/>
            <person name="Alikhan N.-F."/>
            <person name="Baker D."/>
            <person name="Gharbi K."/>
            <person name="Hall N."/>
            <person name="Watson M."/>
            <person name="Adriaenssens E.M."/>
            <person name="Foster-Nyarko E."/>
            <person name="Jarju S."/>
            <person name="Secka A."/>
            <person name="Antonio M."/>
            <person name="Oren A."/>
            <person name="Chaudhuri R."/>
            <person name="La Ragione R.M."/>
            <person name="Hildebrand F."/>
            <person name="Pallen M.J."/>
        </authorList>
    </citation>
    <scope>NUCLEOTIDE SEQUENCE [LARGE SCALE GENOMIC DNA]</scope>
    <source>
        <strain evidence="1 2">Sa3CUN1</strain>
    </source>
</reference>
<evidence type="ECO:0000313" key="1">
    <source>
        <dbReference type="EMBL" id="MBD7915415.1"/>
    </source>
</evidence>
<sequence>MIDELAKLRSEMAEKNIRQMVSEGNYIVSTHAHERMAERKIPEEKVIECITNGVNIEAQIGKNINDFKILFQEGSKEKPEVYTVVADREKPVIVTVCRTKDEVWECVDNVLKRREMHKS</sequence>